<dbReference type="GO" id="GO:0006281">
    <property type="term" value="P:DNA repair"/>
    <property type="evidence" value="ECO:0007669"/>
    <property type="project" value="TreeGrafter"/>
</dbReference>
<comment type="caution">
    <text evidence="2">The sequence shown here is derived from an EMBL/GenBank/DDBJ whole genome shotgun (WGS) entry which is preliminary data.</text>
</comment>
<comment type="cofactor">
    <cofactor evidence="1">
        <name>Mg(2+)</name>
        <dbReference type="ChEBI" id="CHEBI:18420"/>
    </cofactor>
    <text evidence="1">Binds 1 Mg(2+) ion per subunit.</text>
</comment>
<dbReference type="OrthoDB" id="5504491at2"/>
<dbReference type="NCBIfam" id="TIGR01422">
    <property type="entry name" value="phosphonatase"/>
    <property type="match status" value="1"/>
</dbReference>
<dbReference type="GO" id="GO:0050194">
    <property type="term" value="F:phosphonoacetaldehyde hydrolase activity"/>
    <property type="evidence" value="ECO:0007669"/>
    <property type="project" value="UniProtKB-UniRule"/>
</dbReference>
<dbReference type="RefSeq" id="WP_053398498.1">
    <property type="nucleotide sequence ID" value="NZ_LFQU01000015.1"/>
</dbReference>
<dbReference type="GO" id="GO:0019700">
    <property type="term" value="P:organic phosphonate catabolic process"/>
    <property type="evidence" value="ECO:0007669"/>
    <property type="project" value="InterPro"/>
</dbReference>
<feature type="active site" description="Nucleophile" evidence="1">
    <location>
        <position position="10"/>
    </location>
</feature>
<dbReference type="InterPro" id="IPR023198">
    <property type="entry name" value="PGP-like_dom2"/>
</dbReference>
<accession>A0A8E1QYJ4</accession>
<dbReference type="Pfam" id="PF13419">
    <property type="entry name" value="HAD_2"/>
    <property type="match status" value="1"/>
</dbReference>
<comment type="function">
    <text evidence="1">Involved in phosphonate degradation.</text>
</comment>
<protein>
    <recommendedName>
        <fullName evidence="1">Phosphonoacetaldehyde hydrolase</fullName>
        <shortName evidence="1">Phosphonatase</shortName>
        <ecNumber evidence="1">3.11.1.1</ecNumber>
    </recommendedName>
    <alternativeName>
        <fullName evidence="1">Phosphonoacetaldehyde phosphonohydrolase</fullName>
    </alternativeName>
</protein>
<dbReference type="PANTHER" id="PTHR43434">
    <property type="entry name" value="PHOSPHOGLYCOLATE PHOSPHATASE"/>
    <property type="match status" value="1"/>
</dbReference>
<dbReference type="Proteomes" id="UP000036951">
    <property type="component" value="Unassembled WGS sequence"/>
</dbReference>
<keyword evidence="1" id="KW-0460">Magnesium</keyword>
<evidence type="ECO:0000256" key="1">
    <source>
        <dbReference type="HAMAP-Rule" id="MF_01375"/>
    </source>
</evidence>
<feature type="binding site" evidence="1">
    <location>
        <position position="10"/>
    </location>
    <ligand>
        <name>Mg(2+)</name>
        <dbReference type="ChEBI" id="CHEBI:18420"/>
    </ligand>
</feature>
<dbReference type="GO" id="GO:0005829">
    <property type="term" value="C:cytosol"/>
    <property type="evidence" value="ECO:0007669"/>
    <property type="project" value="TreeGrafter"/>
</dbReference>
<dbReference type="SFLD" id="SFLDG01129">
    <property type="entry name" value="C1.5:_HAD__Beta-PGM__Phosphata"/>
    <property type="match status" value="1"/>
</dbReference>
<dbReference type="InterPro" id="IPR006323">
    <property type="entry name" value="Phosphonoacetald_hydro"/>
</dbReference>
<dbReference type="AlphaFoldDB" id="A0A8E1QYJ4"/>
<evidence type="ECO:0000313" key="3">
    <source>
        <dbReference type="Proteomes" id="UP000036951"/>
    </source>
</evidence>
<comment type="subunit">
    <text evidence="1">Homodimer.</text>
</comment>
<dbReference type="SUPFAM" id="SSF56784">
    <property type="entry name" value="HAD-like"/>
    <property type="match status" value="1"/>
</dbReference>
<dbReference type="HAMAP" id="MF_01375">
    <property type="entry name" value="PhnX"/>
    <property type="match status" value="1"/>
</dbReference>
<keyword evidence="1 2" id="KW-0378">Hydrolase</keyword>
<name>A0A8E1QYJ4_9BACT</name>
<gene>
    <name evidence="1" type="primary">phnX</name>
    <name evidence="2" type="ORF">ACU52_08575</name>
</gene>
<dbReference type="Gene3D" id="3.40.50.1000">
    <property type="entry name" value="HAD superfamily/HAD-like"/>
    <property type="match status" value="1"/>
</dbReference>
<dbReference type="InterPro" id="IPR036412">
    <property type="entry name" value="HAD-like_sf"/>
</dbReference>
<keyword evidence="3" id="KW-1185">Reference proteome</keyword>
<sequence>MNKIECVIMDWAGTAVDYGCFAPVAAFVECFKNMGLTVTAEETRAHMGLTKIEEIRALFAIDHVREEFAEKYGRDYNEDDVQACYKGFQDKLMATLADYSEPIDGVVETVAALKAQGIKLGSTTGYTKTMMDIVIKAAAEKGYTVDNCVTSDNMPGGRPKPYMIYKNMCDLDVASRHSVVKFGDTIADIKEGANAGVWSVGVILGSNELALTRDEVAAMPADELNRRMACVRNRMYAAGADFVVDDITELPGLIDSINARMNR</sequence>
<dbReference type="EC" id="3.11.1.1" evidence="1"/>
<feature type="binding site" evidence="1">
    <location>
        <position position="184"/>
    </location>
    <ligand>
        <name>Mg(2+)</name>
        <dbReference type="ChEBI" id="CHEBI:18420"/>
    </ligand>
</feature>
<feature type="active site" description="Schiff-base intermediate with substrate" evidence="1">
    <location>
        <position position="51"/>
    </location>
</feature>
<comment type="similarity">
    <text evidence="1">Belongs to the HAD-like hydrolase superfamily. PhnX family.</text>
</comment>
<dbReference type="EMBL" id="LFQU01000015">
    <property type="protein sequence ID" value="KOO68289.1"/>
    <property type="molecule type" value="Genomic_DNA"/>
</dbReference>
<dbReference type="PANTHER" id="PTHR43434:SF19">
    <property type="entry name" value="PHOSPHONOACETALDEHYDE HYDROLASE"/>
    <property type="match status" value="1"/>
</dbReference>
<dbReference type="GO" id="GO:0000287">
    <property type="term" value="F:magnesium ion binding"/>
    <property type="evidence" value="ECO:0007669"/>
    <property type="project" value="UniProtKB-UniRule"/>
</dbReference>
<dbReference type="GO" id="GO:0008967">
    <property type="term" value="F:phosphoglycolate phosphatase activity"/>
    <property type="evidence" value="ECO:0007669"/>
    <property type="project" value="TreeGrafter"/>
</dbReference>
<dbReference type="Gene3D" id="1.10.150.240">
    <property type="entry name" value="Putative phosphatase, domain 2"/>
    <property type="match status" value="1"/>
</dbReference>
<dbReference type="InterPro" id="IPR041492">
    <property type="entry name" value="HAD_2"/>
</dbReference>
<evidence type="ECO:0000313" key="2">
    <source>
        <dbReference type="EMBL" id="KOO68289.1"/>
    </source>
</evidence>
<dbReference type="InterPro" id="IPR050155">
    <property type="entry name" value="HAD-like_hydrolase_sf"/>
</dbReference>
<proteinExistence type="inferred from homology"/>
<keyword evidence="1" id="KW-0479">Metal-binding</keyword>
<keyword evidence="1" id="KW-0704">Schiff base</keyword>
<reference evidence="2 3" key="1">
    <citation type="submission" date="2015-06" db="EMBL/GenBank/DDBJ databases">
        <title>Prevotella sp. 109, sp. nov., a novel member of the family Prevotellaceae isolated from human faeces.</title>
        <authorList>
            <person name="Shkoporov A.N."/>
            <person name="Chaplin A.V."/>
            <person name="Kafarskaia L.I."/>
            <person name="Efimov B.A."/>
        </authorList>
    </citation>
    <scope>NUCLEOTIDE SEQUENCE [LARGE SCALE GENOMIC DNA]</scope>
    <source>
        <strain evidence="2 3">109</strain>
    </source>
</reference>
<dbReference type="SFLD" id="SFLDG01135">
    <property type="entry name" value="C1.5.6:_HAD__Beta-PGM__Phospha"/>
    <property type="match status" value="1"/>
</dbReference>
<organism evidence="2 3">
    <name type="scientific">Xylanibacter rarus</name>
    <dbReference type="NCBI Taxonomy" id="1676614"/>
    <lineage>
        <taxon>Bacteria</taxon>
        <taxon>Pseudomonadati</taxon>
        <taxon>Bacteroidota</taxon>
        <taxon>Bacteroidia</taxon>
        <taxon>Bacteroidales</taxon>
        <taxon>Prevotellaceae</taxon>
        <taxon>Xylanibacter</taxon>
    </lineage>
</organism>
<feature type="binding site" evidence="1">
    <location>
        <position position="12"/>
    </location>
    <ligand>
        <name>Mg(2+)</name>
        <dbReference type="ChEBI" id="CHEBI:18420"/>
    </ligand>
</feature>
<comment type="catalytic activity">
    <reaction evidence="1">
        <text>phosphonoacetaldehyde + H2O = acetaldehyde + phosphate + H(+)</text>
        <dbReference type="Rhea" id="RHEA:18905"/>
        <dbReference type="ChEBI" id="CHEBI:15343"/>
        <dbReference type="ChEBI" id="CHEBI:15377"/>
        <dbReference type="ChEBI" id="CHEBI:15378"/>
        <dbReference type="ChEBI" id="CHEBI:43474"/>
        <dbReference type="ChEBI" id="CHEBI:58383"/>
        <dbReference type="EC" id="3.11.1.1"/>
    </reaction>
</comment>
<dbReference type="SFLD" id="SFLDS00003">
    <property type="entry name" value="Haloacid_Dehalogenase"/>
    <property type="match status" value="1"/>
</dbReference>
<dbReference type="InterPro" id="IPR023214">
    <property type="entry name" value="HAD_sf"/>
</dbReference>